<dbReference type="Gene3D" id="3.90.1150.10">
    <property type="entry name" value="Aspartate Aminotransferase, domain 1"/>
    <property type="match status" value="1"/>
</dbReference>
<dbReference type="STRING" id="571932.SAMN05421743_108108"/>
<evidence type="ECO:0000259" key="11">
    <source>
        <dbReference type="Pfam" id="PF00155"/>
    </source>
</evidence>
<keyword evidence="5 10" id="KW-0808">Transferase</keyword>
<feature type="domain" description="Aminotransferase class I/classII large" evidence="11">
    <location>
        <begin position="45"/>
        <end position="381"/>
    </location>
</feature>
<evidence type="ECO:0000256" key="3">
    <source>
        <dbReference type="ARBA" id="ARBA00010008"/>
    </source>
</evidence>
<dbReference type="InterPro" id="IPR015424">
    <property type="entry name" value="PyrdxlP-dep_Trfase"/>
</dbReference>
<sequence length="391" mass="43158">MLLQSENWVEKEIELIKERGLYRKFRTIESIPSPQVKIEGIEMIMASSNNYLGLSGDQRLIDAAIKAIKSYGVGSTGSRLTTGNTVWHGRLEERLAQFKQEEAALVFSSGYLANVGVISSIAGKGDVILSDQLNHASLIDGCRLSKAKSVIYRHVDCKDLEEKLKHSQAYQRRFIVTDSVFSMDGNIAPLQEIVTLAKNYQAFVIVDDAHATGVIGENGRGASEHCNTEIDITIGTLSKAIGTEGGFVTGSKTMIEFLRNQARSFIFQTALPPGSIAATLKAIDIIETNRNLQERLHRWIHRLRNQLTDYGFDVRGDGTPIVPVVIGEADKAVQFSELLETEGVFAPAIRPPTVPEGESRIRMTVMAAYEEKQIKQICQAFYKAGKELGVI</sequence>
<organism evidence="12 13">
    <name type="scientific">Thalassobacillus cyri</name>
    <dbReference type="NCBI Taxonomy" id="571932"/>
    <lineage>
        <taxon>Bacteria</taxon>
        <taxon>Bacillati</taxon>
        <taxon>Bacillota</taxon>
        <taxon>Bacilli</taxon>
        <taxon>Bacillales</taxon>
        <taxon>Bacillaceae</taxon>
        <taxon>Thalassobacillus</taxon>
    </lineage>
</organism>
<dbReference type="InterPro" id="IPR050087">
    <property type="entry name" value="AON_synthase_class-II"/>
</dbReference>
<dbReference type="CDD" id="cd06454">
    <property type="entry name" value="KBL_like"/>
    <property type="match status" value="1"/>
</dbReference>
<dbReference type="UniPathway" id="UPA00078"/>
<dbReference type="GO" id="GO:0030170">
    <property type="term" value="F:pyridoxal phosphate binding"/>
    <property type="evidence" value="ECO:0007669"/>
    <property type="project" value="InterPro"/>
</dbReference>
<comment type="catalytic activity">
    <reaction evidence="8 10">
        <text>6-carboxyhexanoyl-[ACP] + L-alanine + H(+) = (8S)-8-amino-7-oxononanoate + holo-[ACP] + CO2</text>
        <dbReference type="Rhea" id="RHEA:42288"/>
        <dbReference type="Rhea" id="RHEA-COMP:9685"/>
        <dbReference type="Rhea" id="RHEA-COMP:9955"/>
        <dbReference type="ChEBI" id="CHEBI:15378"/>
        <dbReference type="ChEBI" id="CHEBI:16526"/>
        <dbReference type="ChEBI" id="CHEBI:57972"/>
        <dbReference type="ChEBI" id="CHEBI:64479"/>
        <dbReference type="ChEBI" id="CHEBI:78846"/>
        <dbReference type="ChEBI" id="CHEBI:149468"/>
        <dbReference type="EC" id="2.3.1.47"/>
    </reaction>
</comment>
<dbReference type="GO" id="GO:0009102">
    <property type="term" value="P:biotin biosynthetic process"/>
    <property type="evidence" value="ECO:0007669"/>
    <property type="project" value="UniProtKB-UniRule"/>
</dbReference>
<dbReference type="EMBL" id="FNQR01000008">
    <property type="protein sequence ID" value="SEA79163.1"/>
    <property type="molecule type" value="Genomic_DNA"/>
</dbReference>
<proteinExistence type="inferred from homology"/>
<evidence type="ECO:0000256" key="4">
    <source>
        <dbReference type="ARBA" id="ARBA00011738"/>
    </source>
</evidence>
<feature type="modified residue" description="N6-(pyridoxal phosphate)lysine" evidence="9">
    <location>
        <position position="239"/>
    </location>
</feature>
<protein>
    <recommendedName>
        <fullName evidence="10">8-amino-7-ketopelargonate synthase</fullName>
        <ecNumber evidence="10">2.3.1.47</ecNumber>
    </recommendedName>
</protein>
<reference evidence="12 13" key="1">
    <citation type="submission" date="2016-10" db="EMBL/GenBank/DDBJ databases">
        <authorList>
            <person name="de Groot N.N."/>
        </authorList>
    </citation>
    <scope>NUCLEOTIDE SEQUENCE [LARGE SCALE GENOMIC DNA]</scope>
    <source>
        <strain evidence="12 13">CCM7597</strain>
    </source>
</reference>
<evidence type="ECO:0000256" key="8">
    <source>
        <dbReference type="ARBA" id="ARBA00047715"/>
    </source>
</evidence>
<evidence type="ECO:0000313" key="12">
    <source>
        <dbReference type="EMBL" id="SEA79163.1"/>
    </source>
</evidence>
<dbReference type="InterPro" id="IPR004723">
    <property type="entry name" value="AONS_Archaea/Proteobacteria"/>
</dbReference>
<evidence type="ECO:0000256" key="10">
    <source>
        <dbReference type="RuleBase" id="RU003693"/>
    </source>
</evidence>
<dbReference type="Pfam" id="PF00155">
    <property type="entry name" value="Aminotran_1_2"/>
    <property type="match status" value="1"/>
</dbReference>
<evidence type="ECO:0000256" key="5">
    <source>
        <dbReference type="ARBA" id="ARBA00022679"/>
    </source>
</evidence>
<dbReference type="SUPFAM" id="SSF53383">
    <property type="entry name" value="PLP-dependent transferases"/>
    <property type="match status" value="1"/>
</dbReference>
<dbReference type="PANTHER" id="PTHR13693:SF3">
    <property type="entry name" value="LD36009P"/>
    <property type="match status" value="1"/>
</dbReference>
<keyword evidence="7 9" id="KW-0663">Pyridoxal phosphate</keyword>
<keyword evidence="13" id="KW-1185">Reference proteome</keyword>
<dbReference type="InterPro" id="IPR004839">
    <property type="entry name" value="Aminotransferase_I/II_large"/>
</dbReference>
<keyword evidence="6" id="KW-0093">Biotin biosynthesis</keyword>
<evidence type="ECO:0000256" key="1">
    <source>
        <dbReference type="ARBA" id="ARBA00001933"/>
    </source>
</evidence>
<comment type="cofactor">
    <cofactor evidence="1 9 10">
        <name>pyridoxal 5'-phosphate</name>
        <dbReference type="ChEBI" id="CHEBI:597326"/>
    </cofactor>
</comment>
<evidence type="ECO:0000256" key="7">
    <source>
        <dbReference type="ARBA" id="ARBA00022898"/>
    </source>
</evidence>
<dbReference type="NCBIfam" id="TIGR00858">
    <property type="entry name" value="bioF"/>
    <property type="match status" value="1"/>
</dbReference>
<evidence type="ECO:0000313" key="13">
    <source>
        <dbReference type="Proteomes" id="UP000198584"/>
    </source>
</evidence>
<dbReference type="PANTHER" id="PTHR13693">
    <property type="entry name" value="CLASS II AMINOTRANSFERASE/8-AMINO-7-OXONONANOATE SYNTHASE"/>
    <property type="match status" value="1"/>
</dbReference>
<dbReference type="Gene3D" id="3.40.640.10">
    <property type="entry name" value="Type I PLP-dependent aspartate aminotransferase-like (Major domain)"/>
    <property type="match status" value="1"/>
</dbReference>
<comment type="subunit">
    <text evidence="4 10">Homodimer.</text>
</comment>
<dbReference type="InterPro" id="IPR015422">
    <property type="entry name" value="PyrdxlP-dep_Trfase_small"/>
</dbReference>
<dbReference type="InterPro" id="IPR001917">
    <property type="entry name" value="Aminotrans_II_pyridoxalP_BS"/>
</dbReference>
<comment type="similarity">
    <text evidence="3 10">Belongs to the class-II pyridoxal-phosphate-dependent aminotransferase family. BioF subfamily.</text>
</comment>
<dbReference type="Proteomes" id="UP000198584">
    <property type="component" value="Unassembled WGS sequence"/>
</dbReference>
<gene>
    <name evidence="12" type="ORF">SAMN05421743_108108</name>
</gene>
<dbReference type="GO" id="GO:0008710">
    <property type="term" value="F:8-amino-7-oxononanoate synthase activity"/>
    <property type="evidence" value="ECO:0007669"/>
    <property type="project" value="UniProtKB-UniRule"/>
</dbReference>
<comment type="function">
    <text evidence="10">Catalyzes the decarboxylative condensation of pimeloyl-[acyl-carrier protein] and L-alanine to produce 8-amino-7-oxononanoate (AON), [acyl-carrier protein], and carbon dioxide.</text>
</comment>
<dbReference type="FunFam" id="3.40.640.10:FF:000006">
    <property type="entry name" value="5-aminolevulinate synthase, mitochondrial"/>
    <property type="match status" value="1"/>
</dbReference>
<comment type="pathway">
    <text evidence="2 10">Cofactor biosynthesis; biotin biosynthesis.</text>
</comment>
<dbReference type="AlphaFoldDB" id="A0A1H4E2A3"/>
<evidence type="ECO:0000256" key="9">
    <source>
        <dbReference type="PIRSR" id="PIRSR604723-51"/>
    </source>
</evidence>
<dbReference type="PROSITE" id="PS00599">
    <property type="entry name" value="AA_TRANSFER_CLASS_2"/>
    <property type="match status" value="1"/>
</dbReference>
<name>A0A1H4E2A3_9BACI</name>
<dbReference type="InterPro" id="IPR015421">
    <property type="entry name" value="PyrdxlP-dep_Trfase_major"/>
</dbReference>
<evidence type="ECO:0000256" key="2">
    <source>
        <dbReference type="ARBA" id="ARBA00004746"/>
    </source>
</evidence>
<evidence type="ECO:0000256" key="6">
    <source>
        <dbReference type="ARBA" id="ARBA00022756"/>
    </source>
</evidence>
<dbReference type="EC" id="2.3.1.47" evidence="10"/>
<accession>A0A1H4E2A3</accession>